<dbReference type="CDD" id="cd00093">
    <property type="entry name" value="HTH_XRE"/>
    <property type="match status" value="1"/>
</dbReference>
<dbReference type="Gene3D" id="1.10.260.40">
    <property type="entry name" value="lambda repressor-like DNA-binding domains"/>
    <property type="match status" value="1"/>
</dbReference>
<comment type="caution">
    <text evidence="2">The sequence shown here is derived from an EMBL/GenBank/DDBJ whole genome shotgun (WGS) entry which is preliminary data.</text>
</comment>
<keyword evidence="3" id="KW-1185">Reference proteome</keyword>
<dbReference type="GO" id="GO:0003677">
    <property type="term" value="F:DNA binding"/>
    <property type="evidence" value="ECO:0007669"/>
    <property type="project" value="InterPro"/>
</dbReference>
<dbReference type="Pfam" id="PF13560">
    <property type="entry name" value="HTH_31"/>
    <property type="match status" value="1"/>
</dbReference>
<dbReference type="SUPFAM" id="SSF47413">
    <property type="entry name" value="lambda repressor-like DNA-binding domains"/>
    <property type="match status" value="1"/>
</dbReference>
<evidence type="ECO:0000313" key="2">
    <source>
        <dbReference type="EMBL" id="RNL87682.1"/>
    </source>
</evidence>
<dbReference type="PROSITE" id="PS50943">
    <property type="entry name" value="HTH_CROC1"/>
    <property type="match status" value="1"/>
</dbReference>
<gene>
    <name evidence="2" type="ORF">EFW17_01325</name>
</gene>
<dbReference type="Proteomes" id="UP000269198">
    <property type="component" value="Unassembled WGS sequence"/>
</dbReference>
<evidence type="ECO:0000313" key="3">
    <source>
        <dbReference type="Proteomes" id="UP000269198"/>
    </source>
</evidence>
<name>A0A3N0EIR9_9ACTN</name>
<evidence type="ECO:0000259" key="1">
    <source>
        <dbReference type="PROSITE" id="PS50943"/>
    </source>
</evidence>
<feature type="domain" description="HTH cro/C1-type" evidence="1">
    <location>
        <begin position="21"/>
        <end position="76"/>
    </location>
</feature>
<dbReference type="InterPro" id="IPR001387">
    <property type="entry name" value="Cro/C1-type_HTH"/>
</dbReference>
<dbReference type="InterPro" id="IPR010982">
    <property type="entry name" value="Lambda_DNA-bd_dom_sf"/>
</dbReference>
<dbReference type="EMBL" id="RJMB01000001">
    <property type="protein sequence ID" value="RNL87682.1"/>
    <property type="molecule type" value="Genomic_DNA"/>
</dbReference>
<dbReference type="RefSeq" id="WP_123199544.1">
    <property type="nucleotide sequence ID" value="NZ_RJMB01000001.1"/>
</dbReference>
<dbReference type="InterPro" id="IPR043917">
    <property type="entry name" value="DUF5753"/>
</dbReference>
<dbReference type="AlphaFoldDB" id="A0A3N0EIR9"/>
<accession>A0A3N0EIR9</accession>
<dbReference type="SMART" id="SM00530">
    <property type="entry name" value="HTH_XRE"/>
    <property type="match status" value="1"/>
</dbReference>
<sequence>MAPNGNGKPDKRVCTAYGSEVRRLREEAGFTQTALARRAKSSKTTISDVERGRVTPSPQLRAELDEVLGKGRLSHLWKELTVSDGEIWKYEIAEMIDSASAVYEYEVLVFPAYLQTEAYAQAIIRQGAPWLPSAEVTQLAQERWKRSQRLAEAEQPKLWVVLDGAVLARRYGGPTVIAEQLKHVLRLVDHDRVSLQLVPPEEPRHPGVSGAYKLITTEHAPDVLVAESIREGHVVTNALEVAHYRMQFAALQGVALGPAETLTRLREEIKGLES</sequence>
<dbReference type="OrthoDB" id="3458546at2"/>
<reference evidence="2 3" key="1">
    <citation type="submission" date="2018-11" db="EMBL/GenBank/DDBJ databases">
        <title>The genome draft of YIM 96095.</title>
        <authorList>
            <person name="Tang S.-K."/>
            <person name="Chunyu W.-X."/>
            <person name="Feng Y.-Z."/>
        </authorList>
    </citation>
    <scope>NUCLEOTIDE SEQUENCE [LARGE SCALE GENOMIC DNA]</scope>
    <source>
        <strain evidence="2 3">YIM 96095</strain>
    </source>
</reference>
<proteinExistence type="predicted"/>
<organism evidence="2 3">
    <name type="scientific">Halostreptopolyspora alba</name>
    <dbReference type="NCBI Taxonomy" id="2487137"/>
    <lineage>
        <taxon>Bacteria</taxon>
        <taxon>Bacillati</taxon>
        <taxon>Actinomycetota</taxon>
        <taxon>Actinomycetes</taxon>
        <taxon>Streptosporangiales</taxon>
        <taxon>Nocardiopsidaceae</taxon>
        <taxon>Halostreptopolyspora</taxon>
    </lineage>
</organism>
<dbReference type="Pfam" id="PF19054">
    <property type="entry name" value="DUF5753"/>
    <property type="match status" value="1"/>
</dbReference>
<protein>
    <submittedName>
        <fullName evidence="2">XRE family transcriptional regulator</fullName>
    </submittedName>
</protein>